<evidence type="ECO:0000256" key="3">
    <source>
        <dbReference type="ARBA" id="ARBA00022692"/>
    </source>
</evidence>
<evidence type="ECO:0000256" key="1">
    <source>
        <dbReference type="ARBA" id="ARBA00004651"/>
    </source>
</evidence>
<comment type="subcellular location">
    <subcellularLocation>
        <location evidence="1">Cell membrane</location>
        <topology evidence="1">Multi-pass membrane protein</topology>
    </subcellularLocation>
</comment>
<dbReference type="GO" id="GO:0005886">
    <property type="term" value="C:plasma membrane"/>
    <property type="evidence" value="ECO:0007669"/>
    <property type="project" value="UniProtKB-SubCell"/>
</dbReference>
<evidence type="ECO:0000256" key="2">
    <source>
        <dbReference type="ARBA" id="ARBA00022475"/>
    </source>
</evidence>
<reference evidence="8" key="1">
    <citation type="journal article" date="2012" name="J. Bacteriol.">
        <title>Genome sequence of the haloalkaliphilic methanotrophic bacterium Methylomicrobium alcaliphilum 20Z.</title>
        <authorList>
            <person name="Vuilleumier S."/>
            <person name="Khmelenina V.N."/>
            <person name="Bringel F."/>
            <person name="Reshetnikov A.S."/>
            <person name="Lajus A."/>
            <person name="Mangenot S."/>
            <person name="Rouy Z."/>
            <person name="Op den Camp H.J."/>
            <person name="Jetten M.S."/>
            <person name="Dispirito A.A."/>
            <person name="Dunfield P."/>
            <person name="Klotz M.G."/>
            <person name="Semrau J.D."/>
            <person name="Stein L.Y."/>
            <person name="Barbe V."/>
            <person name="Medigue C."/>
            <person name="Trotsenko Y.A."/>
            <person name="Kalyuzhnaya M.G."/>
        </authorList>
    </citation>
    <scope>NUCLEOTIDE SEQUENCE [LARGE SCALE GENOMIC DNA]</scope>
    <source>
        <strain evidence="8">DSM 19304 / NCIMB 14124 / VKM B-2133 / 20Z</strain>
    </source>
</reference>
<feature type="transmembrane region" description="Helical" evidence="6">
    <location>
        <begin position="159"/>
        <end position="180"/>
    </location>
</feature>
<feature type="transmembrane region" description="Helical" evidence="6">
    <location>
        <begin position="187"/>
        <end position="207"/>
    </location>
</feature>
<dbReference type="AlphaFoldDB" id="G4SUN6"/>
<keyword evidence="8" id="KW-1185">Reference proteome</keyword>
<dbReference type="PATRIC" id="fig|271065.3.peg.1198"/>
<dbReference type="EMBL" id="FO082060">
    <property type="protein sequence ID" value="CCE22863.1"/>
    <property type="molecule type" value="Genomic_DNA"/>
</dbReference>
<dbReference type="InterPro" id="IPR019108">
    <property type="entry name" value="Caa3_assmbl_CtaG-rel"/>
</dbReference>
<protein>
    <submittedName>
        <fullName evidence="7">Cytochrome c oxidase assembly factor</fullName>
    </submittedName>
</protein>
<evidence type="ECO:0000256" key="6">
    <source>
        <dbReference type="SAM" id="Phobius"/>
    </source>
</evidence>
<dbReference type="Proteomes" id="UP000008315">
    <property type="component" value="Chromosome"/>
</dbReference>
<evidence type="ECO:0000256" key="4">
    <source>
        <dbReference type="ARBA" id="ARBA00022989"/>
    </source>
</evidence>
<keyword evidence="2" id="KW-1003">Cell membrane</keyword>
<feature type="transmembrane region" description="Helical" evidence="6">
    <location>
        <begin position="227"/>
        <end position="249"/>
    </location>
</feature>
<dbReference type="Pfam" id="PF09678">
    <property type="entry name" value="Caa3_CtaG"/>
    <property type="match status" value="1"/>
</dbReference>
<proteinExistence type="predicted"/>
<accession>G4SUN6</accession>
<feature type="transmembrane region" description="Helical" evidence="6">
    <location>
        <begin position="24"/>
        <end position="45"/>
    </location>
</feature>
<feature type="transmembrane region" description="Helical" evidence="6">
    <location>
        <begin position="132"/>
        <end position="153"/>
    </location>
</feature>
<feature type="transmembrane region" description="Helical" evidence="6">
    <location>
        <begin position="90"/>
        <end position="111"/>
    </location>
</feature>
<gene>
    <name evidence="7" type="ordered locus">MEALZ_1173</name>
</gene>
<dbReference type="KEGG" id="mah:MEALZ_1173"/>
<evidence type="ECO:0000256" key="5">
    <source>
        <dbReference type="ARBA" id="ARBA00023136"/>
    </source>
</evidence>
<evidence type="ECO:0000313" key="8">
    <source>
        <dbReference type="Proteomes" id="UP000008315"/>
    </source>
</evidence>
<feature type="transmembrane region" description="Helical" evidence="6">
    <location>
        <begin position="57"/>
        <end position="78"/>
    </location>
</feature>
<sequence>MFAVSASLVNPANAHGWDDNADEDFFSAMLGGLLPAALWLIYVVGAGRIRPTNNRRLMFHGASLLAAMTMFGSTGGWLDESSTLHMVQHMLILVVIAPLYVLARPLPQWLAVSGKIGIRLWKPFLRLSRHPLRTGILQSLVIWFWHTPVFYNLALASPWWHLAEHLSFAFASGLFWWSILLRRTLTVLPALLLTLMSTGMLGALLTFAQTPFYNDLLNIQDQQLAGLIMWVPGGLFYLLAGGWCSLRLFTKCIPIVDQNSVPGCLSKDAVNTSL</sequence>
<keyword evidence="5 6" id="KW-0472">Membrane</keyword>
<evidence type="ECO:0000313" key="7">
    <source>
        <dbReference type="EMBL" id="CCE22863.1"/>
    </source>
</evidence>
<dbReference type="STRING" id="1091494.MEALZ_1173"/>
<organism evidence="7 8">
    <name type="scientific">Methylotuvimicrobium alcaliphilum (strain DSM 19304 / NCIMB 14124 / VKM B-2133 / 20Z)</name>
    <name type="common">Methylomicrobium alcaliphilum</name>
    <dbReference type="NCBI Taxonomy" id="1091494"/>
    <lineage>
        <taxon>Bacteria</taxon>
        <taxon>Pseudomonadati</taxon>
        <taxon>Pseudomonadota</taxon>
        <taxon>Gammaproteobacteria</taxon>
        <taxon>Methylococcales</taxon>
        <taxon>Methylococcaceae</taxon>
        <taxon>Methylotuvimicrobium</taxon>
    </lineage>
</organism>
<keyword evidence="4 6" id="KW-1133">Transmembrane helix</keyword>
<keyword evidence="3 6" id="KW-0812">Transmembrane</keyword>
<dbReference type="HOGENOM" id="CLU_054944_0_1_6"/>
<name>G4SUN6_META2</name>